<dbReference type="Proteomes" id="UP001301350">
    <property type="component" value="Unassembled WGS sequence"/>
</dbReference>
<feature type="region of interest" description="Disordered" evidence="5">
    <location>
        <begin position="328"/>
        <end position="348"/>
    </location>
</feature>
<feature type="domain" description="Vesicle tethering protein Uso1/P115-like head" evidence="6">
    <location>
        <begin position="538"/>
        <end position="866"/>
    </location>
</feature>
<dbReference type="Gene3D" id="1.25.10.10">
    <property type="entry name" value="Leucine-rich Repeat Variant"/>
    <property type="match status" value="1"/>
</dbReference>
<evidence type="ECO:0000256" key="4">
    <source>
        <dbReference type="SAM" id="Coils"/>
    </source>
</evidence>
<sequence>MNLLSRAARYIAGADVNPATRRDTNSVEVLVDRMRTATLPEDRRVCVEHLIELLRHDEVLASSSRAAGASGSRARGALLQREVGARATRILLAILEQDRSEVELVRRALELLVLLVTPLEVVRESDWLAEAGAEEPRLSSHQRDGDDAVAAGAERRATWAGGLELDEAAALAREVAAENTHRIMGWQPSEHPSRPASADPEQVGLVLDLFRETDFYIRYNSIDLFTTLLSNAPTEMQASVLQSPMGVTVLVDTLKDPREVIRNAGLLLLTNLAGGNSEIQKILAFEGVFERLFDMIDASRYETVEVSSPPSLTRGEIRRLRVDDAEPADIWGESPTDERESDEEAEASSDLLARAHADVHSRAASSGEWAETAATLLNPSAEVVVHDCLHLVNILLEGNASNVRFFRETGCIPRLNAVLDVKGMATDVSLPSGANLRTALRTVELLTAAAGEPESSTLSRQMCLHHGVSKAVMRLVAARLPDTSARRQALQSLAALATAHEATQQVIRAAVLPCAQHARVCRGDDTGGATNSTRPIRLLRHVLEAMIDESESLAVRAAAYVLLRHLLVASESGIECFLRLLTGDGAAARRQRRPSDSNGPDVQADADQDEESLRAVAHELLCAVVGWPDATDPPAVFYAASLLAQLLLKYPSREPPTVRERLLSRLQCGPTVVRVAERRDALPAGESFLMRCVRSLSRADRERGPALVRIALLMLLSAWIHDCPAALEQFLGSALHVPLVVELIKSEGSRADGALAEQVRGLAALLLAICMEEAEACATTSATPVSSAAVTSGTLVEIVKNRIGVMHFASCLEDLRASDLFVTALANVQVAPARIEERKAAGRTGLGHDVLYDVDFTAVMATVYARTQHRLVELFSAASPRRMADRPEDRDAATSHGRRSYAPRRSAAVPVGGAAIAQNHSTTLAADDDLLGGTSALQSRIQELEAELSLLTNYKQIIREQDLKISASQEEVAQLKSALAEAERRADTIVHGAESRYQAELRQLTERVTAAEARMQDAAQHNAALETELCSRERDMNALSSAVAALEAENEELRGAAASARSTEHERALPADTTRDSPISRVAALEAENARLRQEAAATAAQALEGPARSPVASPTTEEVDQLHRELAAERNRVARLSMMLGELEHAESEEEDELRSVRRERDMLLSRIRDLEEELEQLRNRNDRDDGAVLLDNSSPPQIRDAERPELDVTILETGAPLFKSGPRGADDLWATVAAADTDAPTALQEALERTRAELAEARAAQGRLEEDAYETQAALESRLFAAEEELQRLRATTTTTTASPKTEDLDGLRGQLQSAVEEAAMWRDRVSPLQAQVDAQRAELDAVHAVATASHGASAATVAPDANASVEERVRQLVSERLLLLSALRACASVAQRLSAGMRQSAAAADTAGARAASRLDALKERCEYLQEVVWQREQEAGGHIRDLTEQCQLLQARAKERQAALEQAQQQLDELTQQLMRKEEEIEGLQETVLSLEESVAGAEALQMAGDTERQRERERVCREAQAAQAEVERLREQLSRAEQEGDALRVRLSSMEADAEKWERVQERLRATEQERDALRVELEDAAGSGVELEQLRERLTAVQSERDGLQQRLAESVDEHTERQQRLQAQLSAVERERQEWQSRCSEMEREQQRLQETLQRMGDEQETAQRRSGADVAQLRAQVEMQAAELDTCRSHIEQLESQWQTDGEALTAAQARTEELEAQWHRRMADQEVATRDAVEREWEAKWRQVIDEHRRQREAYDARIALLESCAQDREETIQRMSEEHERLLSELEQEVHALQQTQQPSGWSPQDPERIAELEAQLTTERMASGDLRQQVIDARAQLQELQQMLDWCRDEVVGERDAETSAQVEALDMSHPARRILSLRQALSEAETERQAVLGQLADCRERLAAMESRAAEREQTLPSLQRQRDALLQREASGASAVEMLTDENARLSQEVSALREQLQRMQRERGSPPPGRTSAGATEQALAEELSRLQEEHNELLICLAEMENECSEYKQRLVEVLHAEGQAAATSATAAGNARPVA</sequence>
<feature type="region of interest" description="Disordered" evidence="5">
    <location>
        <begin position="882"/>
        <end position="906"/>
    </location>
</feature>
<gene>
    <name evidence="7" type="ORF">CDCA_CDCA01G0437</name>
</gene>
<dbReference type="GO" id="GO:0006888">
    <property type="term" value="P:endoplasmic reticulum to Golgi vesicle-mediated transport"/>
    <property type="evidence" value="ECO:0007669"/>
    <property type="project" value="TreeGrafter"/>
</dbReference>
<comment type="subcellular location">
    <subcellularLocation>
        <location evidence="1">Golgi apparatus</location>
    </subcellularLocation>
</comment>
<keyword evidence="2" id="KW-0333">Golgi apparatus</keyword>
<feature type="compositionally biased region" description="Basic and acidic residues" evidence="5">
    <location>
        <begin position="882"/>
        <end position="893"/>
    </location>
</feature>
<dbReference type="GO" id="GO:0005795">
    <property type="term" value="C:Golgi stack"/>
    <property type="evidence" value="ECO:0007669"/>
    <property type="project" value="TreeGrafter"/>
</dbReference>
<dbReference type="GO" id="GO:0012507">
    <property type="term" value="C:ER to Golgi transport vesicle membrane"/>
    <property type="evidence" value="ECO:0007669"/>
    <property type="project" value="TreeGrafter"/>
</dbReference>
<organism evidence="7 8">
    <name type="scientific">Cyanidium caldarium</name>
    <name type="common">Red alga</name>
    <dbReference type="NCBI Taxonomy" id="2771"/>
    <lineage>
        <taxon>Eukaryota</taxon>
        <taxon>Rhodophyta</taxon>
        <taxon>Bangiophyceae</taxon>
        <taxon>Cyanidiales</taxon>
        <taxon>Cyanidiaceae</taxon>
        <taxon>Cyanidium</taxon>
    </lineage>
</organism>
<dbReference type="SUPFAM" id="SSF58100">
    <property type="entry name" value="Bacterial hemolysins"/>
    <property type="match status" value="1"/>
</dbReference>
<feature type="compositionally biased region" description="Basic and acidic residues" evidence="5">
    <location>
        <begin position="1969"/>
        <end position="1978"/>
    </location>
</feature>
<feature type="compositionally biased region" description="Basic and acidic residues" evidence="5">
    <location>
        <begin position="1062"/>
        <end position="1075"/>
    </location>
</feature>
<dbReference type="GO" id="GO:0048280">
    <property type="term" value="P:vesicle fusion with Golgi apparatus"/>
    <property type="evidence" value="ECO:0007669"/>
    <property type="project" value="InterPro"/>
</dbReference>
<feature type="coiled-coil region" evidence="4">
    <location>
        <begin position="1249"/>
        <end position="1294"/>
    </location>
</feature>
<evidence type="ECO:0000313" key="8">
    <source>
        <dbReference type="Proteomes" id="UP001301350"/>
    </source>
</evidence>
<keyword evidence="3 4" id="KW-0175">Coiled coil</keyword>
<dbReference type="GO" id="GO:0048211">
    <property type="term" value="P:Golgi vesicle docking"/>
    <property type="evidence" value="ECO:0007669"/>
    <property type="project" value="TreeGrafter"/>
</dbReference>
<feature type="coiled-coil region" evidence="4">
    <location>
        <begin position="1775"/>
        <end position="1806"/>
    </location>
</feature>
<dbReference type="SUPFAM" id="SSF48371">
    <property type="entry name" value="ARM repeat"/>
    <property type="match status" value="1"/>
</dbReference>
<feature type="region of interest" description="Disordered" evidence="5">
    <location>
        <begin position="588"/>
        <end position="609"/>
    </location>
</feature>
<feature type="coiled-coil region" evidence="4">
    <location>
        <begin position="1834"/>
        <end position="1861"/>
    </location>
</feature>
<dbReference type="GO" id="GO:0006886">
    <property type="term" value="P:intracellular protein transport"/>
    <property type="evidence" value="ECO:0007669"/>
    <property type="project" value="InterPro"/>
</dbReference>
<evidence type="ECO:0000256" key="3">
    <source>
        <dbReference type="ARBA" id="ARBA00023054"/>
    </source>
</evidence>
<dbReference type="PANTHER" id="PTHR10013">
    <property type="entry name" value="GENERAL VESICULAR TRANSPORT FACTOR P115"/>
    <property type="match status" value="1"/>
</dbReference>
<feature type="coiled-coil region" evidence="4">
    <location>
        <begin position="1443"/>
        <end position="1705"/>
    </location>
</feature>
<name>A0AAV9IQA0_CYACA</name>
<dbReference type="GO" id="GO:0005783">
    <property type="term" value="C:endoplasmic reticulum"/>
    <property type="evidence" value="ECO:0007669"/>
    <property type="project" value="TreeGrafter"/>
</dbReference>
<evidence type="ECO:0000259" key="6">
    <source>
        <dbReference type="Pfam" id="PF04869"/>
    </source>
</evidence>
<dbReference type="GO" id="GO:0000139">
    <property type="term" value="C:Golgi membrane"/>
    <property type="evidence" value="ECO:0007669"/>
    <property type="project" value="InterPro"/>
</dbReference>
<evidence type="ECO:0000256" key="1">
    <source>
        <dbReference type="ARBA" id="ARBA00004555"/>
    </source>
</evidence>
<accession>A0AAV9IQA0</accession>
<feature type="region of interest" description="Disordered" evidence="5">
    <location>
        <begin position="1054"/>
        <end position="1075"/>
    </location>
</feature>
<proteinExistence type="predicted"/>
<dbReference type="InterPro" id="IPR016024">
    <property type="entry name" value="ARM-type_fold"/>
</dbReference>
<feature type="region of interest" description="Disordered" evidence="5">
    <location>
        <begin position="1967"/>
        <end position="1992"/>
    </location>
</feature>
<dbReference type="InterPro" id="IPR024095">
    <property type="entry name" value="Vesicle_P115"/>
</dbReference>
<dbReference type="Pfam" id="PF04869">
    <property type="entry name" value="Uso1_p115_head"/>
    <property type="match status" value="1"/>
</dbReference>
<keyword evidence="8" id="KW-1185">Reference proteome</keyword>
<dbReference type="PANTHER" id="PTHR10013:SF0">
    <property type="entry name" value="GENERAL VESICULAR TRANSPORT FACTOR P115"/>
    <property type="match status" value="1"/>
</dbReference>
<reference evidence="7 8" key="1">
    <citation type="submission" date="2022-07" db="EMBL/GenBank/DDBJ databases">
        <title>Genome-wide signatures of adaptation to extreme environments.</title>
        <authorList>
            <person name="Cho C.H."/>
            <person name="Yoon H.S."/>
        </authorList>
    </citation>
    <scope>NUCLEOTIDE SEQUENCE [LARGE SCALE GENOMIC DNA]</scope>
    <source>
        <strain evidence="7 8">DBV 063 E5</strain>
    </source>
</reference>
<evidence type="ECO:0000256" key="5">
    <source>
        <dbReference type="SAM" id="MobiDB-lite"/>
    </source>
</evidence>
<dbReference type="EMBL" id="JANCYW010000001">
    <property type="protein sequence ID" value="KAK4534412.1"/>
    <property type="molecule type" value="Genomic_DNA"/>
</dbReference>
<evidence type="ECO:0000256" key="2">
    <source>
        <dbReference type="ARBA" id="ARBA00023034"/>
    </source>
</evidence>
<dbReference type="InterPro" id="IPR011989">
    <property type="entry name" value="ARM-like"/>
</dbReference>
<protein>
    <recommendedName>
        <fullName evidence="6">Vesicle tethering protein Uso1/P115-like head domain-containing protein</fullName>
    </recommendedName>
</protein>
<dbReference type="InterPro" id="IPR006953">
    <property type="entry name" value="Vesicle_Uso1_P115_head"/>
</dbReference>
<evidence type="ECO:0000313" key="7">
    <source>
        <dbReference type="EMBL" id="KAK4534412.1"/>
    </source>
</evidence>
<comment type="caution">
    <text evidence="7">The sequence shown here is derived from an EMBL/GenBank/DDBJ whole genome shotgun (WGS) entry which is preliminary data.</text>
</comment>